<dbReference type="Proteomes" id="UP000245488">
    <property type="component" value="Chromosome"/>
</dbReference>
<dbReference type="AlphaFoldDB" id="A0A317G0U2"/>
<evidence type="ECO:0000313" key="1">
    <source>
        <dbReference type="EMBL" id="PWT26052.1"/>
    </source>
</evidence>
<keyword evidence="2" id="KW-1185">Reference proteome</keyword>
<dbReference type="EMBL" id="NXNG01000001">
    <property type="protein sequence ID" value="PWT26052.1"/>
    <property type="molecule type" value="Genomic_DNA"/>
</dbReference>
<name>A0A317G0U2_BUTFI</name>
<gene>
    <name evidence="1" type="ORF">CPT75_02430</name>
</gene>
<protein>
    <submittedName>
        <fullName evidence="1">Uncharacterized protein</fullName>
    </submittedName>
</protein>
<proteinExistence type="predicted"/>
<accession>A0A317G0U2</accession>
<comment type="caution">
    <text evidence="1">The sequence shown here is derived from an EMBL/GenBank/DDBJ whole genome shotgun (WGS) entry which is preliminary data.</text>
</comment>
<reference evidence="1 2" key="1">
    <citation type="submission" date="2017-09" db="EMBL/GenBank/DDBJ databases">
        <title>High-quality draft genome sequence of Butyrivibrio fibrisolvens INBov1, isolated from cow rumen.</title>
        <authorList>
            <person name="Rodriguez Hernaez J."/>
            <person name="Rivarola M."/>
            <person name="Paniego N."/>
            <person name="Cravero S."/>
            <person name="Ceron Cucchi M."/>
            <person name="Martinez M.C."/>
        </authorList>
    </citation>
    <scope>NUCLEOTIDE SEQUENCE [LARGE SCALE GENOMIC DNA]</scope>
    <source>
        <strain evidence="1 2">INBov1</strain>
    </source>
</reference>
<dbReference type="RefSeq" id="WP_110071992.1">
    <property type="nucleotide sequence ID" value="NZ_CM009896.1"/>
</dbReference>
<sequence>MSKSRFNALFFIDINYVALAYLFFKGVKEEYNCILFSCDDIETDIEGYSYNCLDNYQVDNIITFDYVVIASDKTDEVYGKLKKMLTGHQYKVMTMLEAAAIMLTFEGYIDYLRFLNSSLISNKLPTVIIDERNKQYTNDMQIVMSFNSKFLLPSITTIYTLFLYNNNCHVHIFYLDLSKMRELW</sequence>
<organism evidence="1 2">
    <name type="scientific">Butyrivibrio fibrisolvens</name>
    <dbReference type="NCBI Taxonomy" id="831"/>
    <lineage>
        <taxon>Bacteria</taxon>
        <taxon>Bacillati</taxon>
        <taxon>Bacillota</taxon>
        <taxon>Clostridia</taxon>
        <taxon>Lachnospirales</taxon>
        <taxon>Lachnospiraceae</taxon>
        <taxon>Butyrivibrio</taxon>
    </lineage>
</organism>
<evidence type="ECO:0000313" key="2">
    <source>
        <dbReference type="Proteomes" id="UP000245488"/>
    </source>
</evidence>